<evidence type="ECO:0000313" key="1">
    <source>
        <dbReference type="EMBL" id="ETO06072.1"/>
    </source>
</evidence>
<sequence>MSEPFETLKKCPFSLKESQCVFYEHELLICGALHSKDCYSYHTLKKEYRFICKYPKNIELIGHCVVKIKNNKDRNEITLLSFGGPRNRVLIMKYVSIWSNISNKSYKLNNYNQWIQLKDNYNNPIHFESTTYYSGSRAVSETNNDLLFIASASCTISVFDLNTLQFIKNDNLPLTRREMGYGCFDYQLNMMKIIILFNFINYLFVEVFHNSLVLEYLIPEKKWVAFKNTLPCELCHCTAILNEKDKYIYIIGGYNGEETTSVHMRTKVREWDPLYLVIIYLFIYL</sequence>
<dbReference type="Gene3D" id="2.120.10.80">
    <property type="entry name" value="Kelch-type beta propeller"/>
    <property type="match status" value="1"/>
</dbReference>
<gene>
    <name evidence="1" type="ORF">RFI_31324</name>
</gene>
<dbReference type="SUPFAM" id="SSF50965">
    <property type="entry name" value="Galactose oxidase, central domain"/>
    <property type="match status" value="1"/>
</dbReference>
<reference evidence="1 2" key="1">
    <citation type="journal article" date="2013" name="Curr. Biol.">
        <title>The Genome of the Foraminiferan Reticulomyxa filosa.</title>
        <authorList>
            <person name="Glockner G."/>
            <person name="Hulsmann N."/>
            <person name="Schleicher M."/>
            <person name="Noegel A.A."/>
            <person name="Eichinger L."/>
            <person name="Gallinger C."/>
            <person name="Pawlowski J."/>
            <person name="Sierra R."/>
            <person name="Euteneuer U."/>
            <person name="Pillet L."/>
            <person name="Moustafa A."/>
            <person name="Platzer M."/>
            <person name="Groth M."/>
            <person name="Szafranski K."/>
            <person name="Schliwa M."/>
        </authorList>
    </citation>
    <scope>NUCLEOTIDE SEQUENCE [LARGE SCALE GENOMIC DNA]</scope>
</reference>
<comment type="caution">
    <text evidence="1">The sequence shown here is derived from an EMBL/GenBank/DDBJ whole genome shotgun (WGS) entry which is preliminary data.</text>
</comment>
<dbReference type="Proteomes" id="UP000023152">
    <property type="component" value="Unassembled WGS sequence"/>
</dbReference>
<dbReference type="InterPro" id="IPR015915">
    <property type="entry name" value="Kelch-typ_b-propeller"/>
</dbReference>
<dbReference type="EMBL" id="ASPP01027531">
    <property type="protein sequence ID" value="ETO06072.1"/>
    <property type="molecule type" value="Genomic_DNA"/>
</dbReference>
<organism evidence="1 2">
    <name type="scientific">Reticulomyxa filosa</name>
    <dbReference type="NCBI Taxonomy" id="46433"/>
    <lineage>
        <taxon>Eukaryota</taxon>
        <taxon>Sar</taxon>
        <taxon>Rhizaria</taxon>
        <taxon>Retaria</taxon>
        <taxon>Foraminifera</taxon>
        <taxon>Monothalamids</taxon>
        <taxon>Reticulomyxidae</taxon>
        <taxon>Reticulomyxa</taxon>
    </lineage>
</organism>
<evidence type="ECO:0000313" key="2">
    <source>
        <dbReference type="Proteomes" id="UP000023152"/>
    </source>
</evidence>
<proteinExistence type="predicted"/>
<name>X6LY43_RETFI</name>
<accession>X6LY43</accession>
<protein>
    <submittedName>
        <fullName evidence="1">Uncharacterized protein</fullName>
    </submittedName>
</protein>
<keyword evidence="2" id="KW-1185">Reference proteome</keyword>
<dbReference type="InterPro" id="IPR011043">
    <property type="entry name" value="Gal_Oxase/kelch_b-propeller"/>
</dbReference>
<dbReference type="AlphaFoldDB" id="X6LY43"/>